<dbReference type="InterPro" id="IPR051262">
    <property type="entry name" value="SMP-30/CGR1_Lactonase"/>
</dbReference>
<dbReference type="AlphaFoldDB" id="A0A0B1ZII2"/>
<evidence type="ECO:0000313" key="3">
    <source>
        <dbReference type="EMBL" id="KHK90337.1"/>
    </source>
</evidence>
<dbReference type="SUPFAM" id="SSF63829">
    <property type="entry name" value="Calcium-dependent phosphotriesterase"/>
    <property type="match status" value="1"/>
</dbReference>
<dbReference type="InterPro" id="IPR013658">
    <property type="entry name" value="SGL"/>
</dbReference>
<organism evidence="3 4">
    <name type="scientific">Novosphingobium malaysiense</name>
    <dbReference type="NCBI Taxonomy" id="1348853"/>
    <lineage>
        <taxon>Bacteria</taxon>
        <taxon>Pseudomonadati</taxon>
        <taxon>Pseudomonadota</taxon>
        <taxon>Alphaproteobacteria</taxon>
        <taxon>Sphingomonadales</taxon>
        <taxon>Sphingomonadaceae</taxon>
        <taxon>Novosphingobium</taxon>
    </lineage>
</organism>
<dbReference type="GO" id="GO:0016787">
    <property type="term" value="F:hydrolase activity"/>
    <property type="evidence" value="ECO:0007669"/>
    <property type="project" value="UniProtKB-KW"/>
</dbReference>
<keyword evidence="1" id="KW-0378">Hydrolase</keyword>
<dbReference type="STRING" id="1348853.LK12_17160"/>
<accession>A0A0B1ZII2</accession>
<dbReference type="Gene3D" id="2.120.10.30">
    <property type="entry name" value="TolB, C-terminal domain"/>
    <property type="match status" value="1"/>
</dbReference>
<proteinExistence type="predicted"/>
<feature type="domain" description="SMP-30/Gluconolactonase/LRE-like region" evidence="2">
    <location>
        <begin position="12"/>
        <end position="258"/>
    </location>
</feature>
<dbReference type="EMBL" id="JTDI01000005">
    <property type="protein sequence ID" value="KHK90337.1"/>
    <property type="molecule type" value="Genomic_DNA"/>
</dbReference>
<comment type="caution">
    <text evidence="3">The sequence shown here is derived from an EMBL/GenBank/DDBJ whole genome shotgun (WGS) entry which is preliminary data.</text>
</comment>
<protein>
    <recommendedName>
        <fullName evidence="2">SMP-30/Gluconolactonase/LRE-like region domain-containing protein</fullName>
    </recommendedName>
</protein>
<dbReference type="PANTHER" id="PTHR47572">
    <property type="entry name" value="LIPOPROTEIN-RELATED"/>
    <property type="match status" value="1"/>
</dbReference>
<dbReference type="Proteomes" id="UP000031057">
    <property type="component" value="Unassembled WGS sequence"/>
</dbReference>
<dbReference type="InterPro" id="IPR011042">
    <property type="entry name" value="6-blade_b-propeller_TolB-like"/>
</dbReference>
<dbReference type="PANTHER" id="PTHR47572:SF4">
    <property type="entry name" value="LACTONASE DRP35"/>
    <property type="match status" value="1"/>
</dbReference>
<reference evidence="3 4" key="1">
    <citation type="submission" date="2014-10" db="EMBL/GenBank/DDBJ databases">
        <title>Genome sequence of Novosphingobium malaysiense MUSC 273(T).</title>
        <authorList>
            <person name="Lee L.-H."/>
        </authorList>
    </citation>
    <scope>NUCLEOTIDE SEQUENCE [LARGE SCALE GENOMIC DNA]</scope>
    <source>
        <strain evidence="3 4">MUSC 273</strain>
    </source>
</reference>
<keyword evidence="4" id="KW-1185">Reference proteome</keyword>
<evidence type="ECO:0000256" key="1">
    <source>
        <dbReference type="ARBA" id="ARBA00022801"/>
    </source>
</evidence>
<dbReference type="Pfam" id="PF08450">
    <property type="entry name" value="SGL"/>
    <property type="match status" value="1"/>
</dbReference>
<gene>
    <name evidence="3" type="ORF">LK12_17160</name>
</gene>
<name>A0A0B1ZII2_9SPHN</name>
<evidence type="ECO:0000313" key="4">
    <source>
        <dbReference type="Proteomes" id="UP000031057"/>
    </source>
</evidence>
<sequence length="292" mass="31068">MPAKLCADGLVLPEGPRWRDGELIFSDMFGHRVAALSGCGVVTTLARVTQQPSGLGWLPDGRLIVVSMLDRKIRVVGKDGSADVLVSIGDCAVDRCNDMVVDARGWAYVGSFPASQGATAWERIDNSPMAAVACVDFRDLDNIRVNIAATGLHMPNGMVISEDGRTLIVAETAGRRLTAFDIDQDGGLANRRVWADLPIRPDGICLDVQGAIWVATPLDQPAFLHVREGGEVIATVDGDGLGGFACELGGEDGRTLFLLEAPYPVQPDAPLGRIRSVRVDVPGIRKSDGNAQ</sequence>
<evidence type="ECO:0000259" key="2">
    <source>
        <dbReference type="Pfam" id="PF08450"/>
    </source>
</evidence>